<reference evidence="2" key="1">
    <citation type="submission" date="2016-10" db="EMBL/GenBank/DDBJ databases">
        <authorList>
            <person name="Varghese N."/>
            <person name="Submissions S."/>
        </authorList>
    </citation>
    <scope>NUCLEOTIDE SEQUENCE [LARGE SCALE GENOMIC DNA]</scope>
    <source>
        <strain evidence="2">DSM 25055</strain>
    </source>
</reference>
<dbReference type="Proteomes" id="UP000199114">
    <property type="component" value="Unassembled WGS sequence"/>
</dbReference>
<protein>
    <submittedName>
        <fullName evidence="1">Uncharacterized protein</fullName>
    </submittedName>
</protein>
<organism evidence="1 2">
    <name type="scientific">Natrinema salaciae</name>
    <dbReference type="NCBI Taxonomy" id="1186196"/>
    <lineage>
        <taxon>Archaea</taxon>
        <taxon>Methanobacteriati</taxon>
        <taxon>Methanobacteriota</taxon>
        <taxon>Stenosarchaea group</taxon>
        <taxon>Halobacteria</taxon>
        <taxon>Halobacteriales</taxon>
        <taxon>Natrialbaceae</taxon>
        <taxon>Natrinema</taxon>
    </lineage>
</organism>
<evidence type="ECO:0000313" key="2">
    <source>
        <dbReference type="Proteomes" id="UP000199114"/>
    </source>
</evidence>
<proteinExistence type="predicted"/>
<sequence length="64" mass="7207">MLKEELEVFSEPGKNVRSEWVWLTPAEVLDTEVLDPGQIQAEGSVPFSDVLDEISRIETSHGHE</sequence>
<dbReference type="OrthoDB" id="186995at2157"/>
<dbReference type="RefSeq" id="WP_139210945.1">
    <property type="nucleotide sequence ID" value="NZ_FOFD01000005.1"/>
</dbReference>
<gene>
    <name evidence="1" type="ORF">SAMN04489841_3687</name>
</gene>
<dbReference type="AlphaFoldDB" id="A0A1H9NPV1"/>
<name>A0A1H9NPV1_9EURY</name>
<accession>A0A1H9NPV1</accession>
<evidence type="ECO:0000313" key="1">
    <source>
        <dbReference type="EMBL" id="SER37932.1"/>
    </source>
</evidence>
<dbReference type="EMBL" id="FOFD01000005">
    <property type="protein sequence ID" value="SER37932.1"/>
    <property type="molecule type" value="Genomic_DNA"/>
</dbReference>
<keyword evidence="2" id="KW-1185">Reference proteome</keyword>